<sequence length="113" mass="12512">DGNFSEWSNWTRCSVSCGNGMQKRNRSCSKPTPAYGGNNCTGNHTEIRYCTQLDCPVDGNFSEWSNWTRCSVSCGNGTQERNRSCSKPTPAYGGNNCTGNHSEIRYCTQPHCP</sequence>
<evidence type="ECO:0000313" key="7">
    <source>
        <dbReference type="Proteomes" id="UP000515163"/>
    </source>
</evidence>
<evidence type="ECO:0000256" key="6">
    <source>
        <dbReference type="ARBA" id="ARBA00023157"/>
    </source>
</evidence>
<keyword evidence="5" id="KW-0472">Membrane</keyword>
<organism evidence="7 8">
    <name type="scientific">Actinia tenebrosa</name>
    <name type="common">Australian red waratah sea anemone</name>
    <dbReference type="NCBI Taxonomy" id="6105"/>
    <lineage>
        <taxon>Eukaryota</taxon>
        <taxon>Metazoa</taxon>
        <taxon>Cnidaria</taxon>
        <taxon>Anthozoa</taxon>
        <taxon>Hexacorallia</taxon>
        <taxon>Actiniaria</taxon>
        <taxon>Actiniidae</taxon>
        <taxon>Actinia</taxon>
    </lineage>
</organism>
<dbReference type="Gene3D" id="2.20.100.10">
    <property type="entry name" value="Thrombospondin type-1 (TSP1) repeat"/>
    <property type="match status" value="2"/>
</dbReference>
<dbReference type="InterPro" id="IPR000884">
    <property type="entry name" value="TSP1_rpt"/>
</dbReference>
<dbReference type="GeneID" id="116297177"/>
<dbReference type="AlphaFoldDB" id="A0A6P8I813"/>
<dbReference type="FunFam" id="2.20.100.10:FF:000007">
    <property type="entry name" value="Thrombospondin 1"/>
    <property type="match status" value="2"/>
</dbReference>
<evidence type="ECO:0000256" key="3">
    <source>
        <dbReference type="ARBA" id="ARBA00022737"/>
    </source>
</evidence>
<dbReference type="PRINTS" id="PR01705">
    <property type="entry name" value="TSP1REPEAT"/>
</dbReference>
<dbReference type="InParanoid" id="A0A6P8I813"/>
<name>A0A6P8I813_ACTTE</name>
<keyword evidence="2" id="KW-0812">Transmembrane</keyword>
<dbReference type="InterPro" id="IPR036383">
    <property type="entry name" value="TSP1_rpt_sf"/>
</dbReference>
<reference evidence="8" key="1">
    <citation type="submission" date="2025-08" db="UniProtKB">
        <authorList>
            <consortium name="RefSeq"/>
        </authorList>
    </citation>
    <scope>IDENTIFICATION</scope>
    <source>
        <tissue evidence="8">Tentacle</tissue>
    </source>
</reference>
<evidence type="ECO:0000256" key="2">
    <source>
        <dbReference type="ARBA" id="ARBA00022692"/>
    </source>
</evidence>
<feature type="non-terminal residue" evidence="8">
    <location>
        <position position="1"/>
    </location>
</feature>
<feature type="non-terminal residue" evidence="8">
    <location>
        <position position="113"/>
    </location>
</feature>
<dbReference type="PANTHER" id="PTHR22906:SF21">
    <property type="entry name" value="SEMA DOMAIN-CONTAINING PROTEIN"/>
    <property type="match status" value="1"/>
</dbReference>
<dbReference type="OrthoDB" id="5985939at2759"/>
<protein>
    <submittedName>
        <fullName evidence="8">Mucin-like protein</fullName>
    </submittedName>
</protein>
<dbReference type="RefSeq" id="XP_031561207.1">
    <property type="nucleotide sequence ID" value="XM_031705347.1"/>
</dbReference>
<dbReference type="GO" id="GO:0016020">
    <property type="term" value="C:membrane"/>
    <property type="evidence" value="ECO:0007669"/>
    <property type="project" value="UniProtKB-SubCell"/>
</dbReference>
<dbReference type="Pfam" id="PF00090">
    <property type="entry name" value="TSP_1"/>
    <property type="match status" value="2"/>
</dbReference>
<dbReference type="PANTHER" id="PTHR22906">
    <property type="entry name" value="PROPERDIN"/>
    <property type="match status" value="1"/>
</dbReference>
<comment type="subcellular location">
    <subcellularLocation>
        <location evidence="1">Membrane</location>
        <topology evidence="1">Single-pass membrane protein</topology>
    </subcellularLocation>
</comment>
<dbReference type="SUPFAM" id="SSF82895">
    <property type="entry name" value="TSP-1 type 1 repeat"/>
    <property type="match status" value="2"/>
</dbReference>
<keyword evidence="3" id="KW-0677">Repeat</keyword>
<evidence type="ECO:0000256" key="5">
    <source>
        <dbReference type="ARBA" id="ARBA00023136"/>
    </source>
</evidence>
<proteinExistence type="predicted"/>
<gene>
    <name evidence="8" type="primary">LOC116297177</name>
</gene>
<keyword evidence="7" id="KW-1185">Reference proteome</keyword>
<dbReference type="PROSITE" id="PS50092">
    <property type="entry name" value="TSP1"/>
    <property type="match status" value="2"/>
</dbReference>
<dbReference type="SMART" id="SM00209">
    <property type="entry name" value="TSP1"/>
    <property type="match status" value="2"/>
</dbReference>
<dbReference type="KEGG" id="aten:116297177"/>
<accession>A0A6P8I813</accession>
<keyword evidence="4" id="KW-1133">Transmembrane helix</keyword>
<dbReference type="InterPro" id="IPR052065">
    <property type="entry name" value="Compl_asym_regulator"/>
</dbReference>
<evidence type="ECO:0000256" key="4">
    <source>
        <dbReference type="ARBA" id="ARBA00022989"/>
    </source>
</evidence>
<dbReference type="Proteomes" id="UP000515163">
    <property type="component" value="Unplaced"/>
</dbReference>
<keyword evidence="6" id="KW-1015">Disulfide bond</keyword>
<evidence type="ECO:0000313" key="8">
    <source>
        <dbReference type="RefSeq" id="XP_031561207.1"/>
    </source>
</evidence>
<evidence type="ECO:0000256" key="1">
    <source>
        <dbReference type="ARBA" id="ARBA00004167"/>
    </source>
</evidence>